<feature type="transmembrane region" description="Helical" evidence="7">
    <location>
        <begin position="341"/>
        <end position="366"/>
    </location>
</feature>
<dbReference type="PANTHER" id="PTHR23514:SF3">
    <property type="entry name" value="BYPASS OF STOP CODON PROTEIN 6"/>
    <property type="match status" value="1"/>
</dbReference>
<evidence type="ECO:0000256" key="1">
    <source>
        <dbReference type="ARBA" id="ARBA00004127"/>
    </source>
</evidence>
<evidence type="ECO:0000256" key="5">
    <source>
        <dbReference type="ARBA" id="ARBA00022989"/>
    </source>
</evidence>
<feature type="transmembrane region" description="Helical" evidence="7">
    <location>
        <begin position="372"/>
        <end position="392"/>
    </location>
</feature>
<keyword evidence="6 7" id="KW-0472">Membrane</keyword>
<dbReference type="InterPro" id="IPR011701">
    <property type="entry name" value="MFS"/>
</dbReference>
<feature type="transmembrane region" description="Helical" evidence="7">
    <location>
        <begin position="209"/>
        <end position="231"/>
    </location>
</feature>
<feature type="transmembrane region" description="Helical" evidence="7">
    <location>
        <begin position="169"/>
        <end position="189"/>
    </location>
</feature>
<keyword evidence="3" id="KW-0813">Transport</keyword>
<feature type="domain" description="Major facilitator superfamily (MFS) profile" evidence="8">
    <location>
        <begin position="11"/>
        <end position="394"/>
    </location>
</feature>
<comment type="similarity">
    <text evidence="2">Belongs to the major facilitator superfamily.</text>
</comment>
<dbReference type="Gene3D" id="1.20.1250.20">
    <property type="entry name" value="MFS general substrate transporter like domains"/>
    <property type="match status" value="2"/>
</dbReference>
<dbReference type="InterPro" id="IPR020846">
    <property type="entry name" value="MFS_dom"/>
</dbReference>
<protein>
    <submittedName>
        <fullName evidence="9">MFS transporter</fullName>
    </submittedName>
</protein>
<accession>A0A7C3E2W9</accession>
<comment type="caution">
    <text evidence="9">The sequence shown here is derived from an EMBL/GenBank/DDBJ whole genome shotgun (WGS) entry which is preliminary data.</text>
</comment>
<dbReference type="PANTHER" id="PTHR23514">
    <property type="entry name" value="BYPASS OF STOP CODON PROTEIN 6"/>
    <property type="match status" value="1"/>
</dbReference>
<gene>
    <name evidence="9" type="ORF">ENS59_11080</name>
</gene>
<evidence type="ECO:0000256" key="7">
    <source>
        <dbReference type="SAM" id="Phobius"/>
    </source>
</evidence>
<evidence type="ECO:0000259" key="8">
    <source>
        <dbReference type="PROSITE" id="PS50850"/>
    </source>
</evidence>
<keyword evidence="4 7" id="KW-0812">Transmembrane</keyword>
<sequence>MALVEAQFRRLYAVLFSIFVLFGISMTIIGATLPKILADFGWSYTTAGAVMAAGAVSYFGATYTAGFLIAAIGAKPTMLMGLVLEILGLLFFAKSPSALINLLLNAGIGIGQGFLELTVNWSTLRMEKSGHGRAMNLMHGAFAAGAFIGPFIVGILIQQNLSWTLVYRGMAILFAGIFVLIAALSFASLGKDRGHSTPNGRKDLLRHPAYWLGFITLLLYVGVELGISNWIAEYFVSTYKASAASGSFMVSLFWVGLLAGRFGVPLLYRGNRQGFILLFMSILMSLSVILLSALGFVAPNGVILNLARILAFFAGLGCSIIYPMVVTRIGAAFPDTQSEAVAFAAMGGGVGAFAFPFLMAALASAFGIQVGFASYGLFSLAVVASSAILIQITKKHIQ</sequence>
<feature type="transmembrane region" description="Helical" evidence="7">
    <location>
        <begin position="243"/>
        <end position="264"/>
    </location>
</feature>
<reference evidence="9" key="1">
    <citation type="journal article" date="2020" name="mSystems">
        <title>Genome- and Community-Level Interaction Insights into Carbon Utilization and Element Cycling Functions of Hydrothermarchaeota in Hydrothermal Sediment.</title>
        <authorList>
            <person name="Zhou Z."/>
            <person name="Liu Y."/>
            <person name="Xu W."/>
            <person name="Pan J."/>
            <person name="Luo Z.H."/>
            <person name="Li M."/>
        </authorList>
    </citation>
    <scope>NUCLEOTIDE SEQUENCE [LARGE SCALE GENOMIC DNA]</scope>
    <source>
        <strain evidence="9">SpSt-503</strain>
    </source>
</reference>
<feature type="transmembrane region" description="Helical" evidence="7">
    <location>
        <begin position="40"/>
        <end position="60"/>
    </location>
</feature>
<keyword evidence="5 7" id="KW-1133">Transmembrane helix</keyword>
<dbReference type="GO" id="GO:0022857">
    <property type="term" value="F:transmembrane transporter activity"/>
    <property type="evidence" value="ECO:0007669"/>
    <property type="project" value="InterPro"/>
</dbReference>
<dbReference type="Pfam" id="PF07690">
    <property type="entry name" value="MFS_1"/>
    <property type="match status" value="1"/>
</dbReference>
<dbReference type="InterPro" id="IPR036259">
    <property type="entry name" value="MFS_trans_sf"/>
</dbReference>
<feature type="transmembrane region" description="Helical" evidence="7">
    <location>
        <begin position="12"/>
        <end position="34"/>
    </location>
</feature>
<comment type="subcellular location">
    <subcellularLocation>
        <location evidence="1">Endomembrane system</location>
        <topology evidence="1">Multi-pass membrane protein</topology>
    </subcellularLocation>
</comment>
<evidence type="ECO:0000256" key="4">
    <source>
        <dbReference type="ARBA" id="ARBA00022692"/>
    </source>
</evidence>
<dbReference type="EMBL" id="DSVL01000341">
    <property type="protein sequence ID" value="HFH30032.1"/>
    <property type="molecule type" value="Genomic_DNA"/>
</dbReference>
<feature type="transmembrane region" description="Helical" evidence="7">
    <location>
        <begin position="276"/>
        <end position="297"/>
    </location>
</feature>
<dbReference type="PROSITE" id="PS50850">
    <property type="entry name" value="MFS"/>
    <property type="match status" value="1"/>
</dbReference>
<feature type="transmembrane region" description="Helical" evidence="7">
    <location>
        <begin position="309"/>
        <end position="329"/>
    </location>
</feature>
<dbReference type="GO" id="GO:0012505">
    <property type="term" value="C:endomembrane system"/>
    <property type="evidence" value="ECO:0007669"/>
    <property type="project" value="UniProtKB-SubCell"/>
</dbReference>
<organism evidence="9">
    <name type="scientific">Gracilinema caldarium</name>
    <dbReference type="NCBI Taxonomy" id="215591"/>
    <lineage>
        <taxon>Bacteria</taxon>
        <taxon>Pseudomonadati</taxon>
        <taxon>Spirochaetota</taxon>
        <taxon>Spirochaetia</taxon>
        <taxon>Spirochaetales</taxon>
        <taxon>Breznakiellaceae</taxon>
        <taxon>Gracilinema</taxon>
    </lineage>
</organism>
<dbReference type="InterPro" id="IPR051788">
    <property type="entry name" value="MFS_Transporter"/>
</dbReference>
<evidence type="ECO:0000313" key="9">
    <source>
        <dbReference type="EMBL" id="HFH30032.1"/>
    </source>
</evidence>
<name>A0A7C3E2W9_9SPIR</name>
<dbReference type="GO" id="GO:0016020">
    <property type="term" value="C:membrane"/>
    <property type="evidence" value="ECO:0007669"/>
    <property type="project" value="TreeGrafter"/>
</dbReference>
<dbReference type="SUPFAM" id="SSF103473">
    <property type="entry name" value="MFS general substrate transporter"/>
    <property type="match status" value="1"/>
</dbReference>
<evidence type="ECO:0000256" key="6">
    <source>
        <dbReference type="ARBA" id="ARBA00023136"/>
    </source>
</evidence>
<evidence type="ECO:0000256" key="2">
    <source>
        <dbReference type="ARBA" id="ARBA00008335"/>
    </source>
</evidence>
<feature type="transmembrane region" description="Helical" evidence="7">
    <location>
        <begin position="137"/>
        <end position="157"/>
    </location>
</feature>
<proteinExistence type="inferred from homology"/>
<dbReference type="AlphaFoldDB" id="A0A7C3E2W9"/>
<evidence type="ECO:0000256" key="3">
    <source>
        <dbReference type="ARBA" id="ARBA00022448"/>
    </source>
</evidence>